<dbReference type="AlphaFoldDB" id="A0A0K2UAB5"/>
<feature type="compositionally biased region" description="Basic and acidic residues" evidence="1">
    <location>
        <begin position="807"/>
        <end position="824"/>
    </location>
</feature>
<feature type="compositionally biased region" description="Polar residues" evidence="1">
    <location>
        <begin position="431"/>
        <end position="442"/>
    </location>
</feature>
<feature type="compositionally biased region" description="Acidic residues" evidence="1">
    <location>
        <begin position="448"/>
        <end position="461"/>
    </location>
</feature>
<feature type="region of interest" description="Disordered" evidence="1">
    <location>
        <begin position="721"/>
        <end position="886"/>
    </location>
</feature>
<feature type="compositionally biased region" description="Pro residues" evidence="1">
    <location>
        <begin position="231"/>
        <end position="246"/>
    </location>
</feature>
<feature type="compositionally biased region" description="Pro residues" evidence="1">
    <location>
        <begin position="357"/>
        <end position="372"/>
    </location>
</feature>
<feature type="compositionally biased region" description="Basic and acidic residues" evidence="1">
    <location>
        <begin position="297"/>
        <end position="316"/>
    </location>
</feature>
<proteinExistence type="predicted"/>
<reference evidence="2" key="1">
    <citation type="submission" date="2014-05" db="EMBL/GenBank/DDBJ databases">
        <authorList>
            <person name="Chronopoulou M."/>
        </authorList>
    </citation>
    <scope>NUCLEOTIDE SEQUENCE</scope>
    <source>
        <tissue evidence="2">Whole organism</tissue>
    </source>
</reference>
<dbReference type="OrthoDB" id="10690187at2759"/>
<feature type="compositionally biased region" description="Polar residues" evidence="1">
    <location>
        <begin position="775"/>
        <end position="788"/>
    </location>
</feature>
<evidence type="ECO:0000313" key="2">
    <source>
        <dbReference type="EMBL" id="CDW35184.1"/>
    </source>
</evidence>
<feature type="compositionally biased region" description="Low complexity" evidence="1">
    <location>
        <begin position="264"/>
        <end position="276"/>
    </location>
</feature>
<evidence type="ECO:0000256" key="1">
    <source>
        <dbReference type="SAM" id="MobiDB-lite"/>
    </source>
</evidence>
<accession>A0A0K2UAB5</accession>
<feature type="compositionally biased region" description="Low complexity" evidence="1">
    <location>
        <begin position="317"/>
        <end position="356"/>
    </location>
</feature>
<feature type="compositionally biased region" description="Low complexity" evidence="1">
    <location>
        <begin position="737"/>
        <end position="770"/>
    </location>
</feature>
<feature type="region of interest" description="Disordered" evidence="1">
    <location>
        <begin position="1"/>
        <end position="21"/>
    </location>
</feature>
<feature type="compositionally biased region" description="Acidic residues" evidence="1">
    <location>
        <begin position="857"/>
        <end position="870"/>
    </location>
</feature>
<sequence length="897" mass="96682">MPDYKELMESSMDKMSGMSGGGNSSMGLATFSGVGSMLKAFMDLQKEQLAVEKAKADANKAKVDLAINYDDDADESETEKEVEYRDNSHRRKKRSLLTLLSPANSIIPNPFRGSPIAKQPISRPMMLPPMPSTPMAGTPMSGSPMSGSPMSGTLMTTPSVRPSEMINKGIGSEKIDISLTNEEKASLKKIMGLLEVPQVKGLLNTMSSLASESNKTTKRKFRQAAPQPSSGSPPPSSQSPSTPPPQQSSQSTQQSDKDWKQYLSSPTSSSPTASGSEGDWSKYMGSGTTGGSWSGNTKKDTNSWTSDDSKSKDWSKGDWSSSSPSSGGSWPSSSTSSSGGSWSPDSSSSSAQSWPSSSPPSGPPSSQPPPPQGSFDWAKGNGGGSTGSNGLASGASQRQVRSSFVDPSMSPVHGSMSLMNLPMYSPPTPNNIPNLSFSLNPTSSEADKVDEDVSDDIDENTTENKPQFVYALPQQSSSLLMQSPSLSSYSPSPVMMLMQPSPYSVQTSGPLMSAPQPIMPSSSPFIYSQPPVLQQSVSDPFIARELGLSEASIEPLHPSSSLPVMYNGPNPMFYNTPSPKFYNTPKMFSPSGEVYETAPSSQPLLMTNEPKPLQLYRLGRSEPIMDDKSPISVYKVSKNDATGIDEIKKLIIDIDKGIIVSQSDRSEEELTEITTKKRLSKRSLFGSDEDFDDVDDSKELEDFPFVRVPFFKGSEKLLKMNHHIEDEPDRQRRPTLTTSESSNSAPSPTSKTSSTEPSSTTNDTTVTINSKESRSSSIGYQYQASGTDTDYDYAETPQIDEGPETQDESRVVKREVKIGFDQKGDLPPGSSETVSAGGGRSPGHHEGGGLTVKVKDDVEEDEGTSEEDEKTGDPRSFNLKKSSSSPKRKTLNFYFTW</sequence>
<feature type="region of interest" description="Disordered" evidence="1">
    <location>
        <begin position="210"/>
        <end position="467"/>
    </location>
</feature>
<feature type="compositionally biased region" description="Basic and acidic residues" evidence="1">
    <location>
        <begin position="721"/>
        <end position="732"/>
    </location>
</feature>
<feature type="compositionally biased region" description="Basic and acidic residues" evidence="1">
    <location>
        <begin position="1"/>
        <end position="12"/>
    </location>
</feature>
<protein>
    <submittedName>
        <fullName evidence="2">Uncharacterized protein</fullName>
    </submittedName>
</protein>
<organism evidence="2">
    <name type="scientific">Lepeophtheirus salmonis</name>
    <name type="common">Salmon louse</name>
    <name type="synonym">Caligus salmonis</name>
    <dbReference type="NCBI Taxonomy" id="72036"/>
    <lineage>
        <taxon>Eukaryota</taxon>
        <taxon>Metazoa</taxon>
        <taxon>Ecdysozoa</taxon>
        <taxon>Arthropoda</taxon>
        <taxon>Crustacea</taxon>
        <taxon>Multicrustacea</taxon>
        <taxon>Hexanauplia</taxon>
        <taxon>Copepoda</taxon>
        <taxon>Siphonostomatoida</taxon>
        <taxon>Caligidae</taxon>
        <taxon>Lepeophtheirus</taxon>
    </lineage>
</organism>
<name>A0A0K2UAB5_LEPSM</name>
<dbReference type="EMBL" id="HACA01017823">
    <property type="protein sequence ID" value="CDW35184.1"/>
    <property type="molecule type" value="Transcribed_RNA"/>
</dbReference>